<gene>
    <name evidence="2" type="ORF">CPRO_08500</name>
    <name evidence="3" type="ORF">SAMN02745151_00633</name>
</gene>
<evidence type="ECO:0000313" key="2">
    <source>
        <dbReference type="EMBL" id="AMJ40450.1"/>
    </source>
</evidence>
<proteinExistence type="predicted"/>
<keyword evidence="1" id="KW-0812">Transmembrane</keyword>
<keyword evidence="4" id="KW-1185">Reference proteome</keyword>
<reference evidence="5" key="4">
    <citation type="submission" date="2016-11" db="EMBL/GenBank/DDBJ databases">
        <authorList>
            <person name="Jaros S."/>
            <person name="Januszkiewicz K."/>
            <person name="Wedrychowicz H."/>
        </authorList>
    </citation>
    <scope>NUCLEOTIDE SEQUENCE [LARGE SCALE GENOMIC DNA]</scope>
    <source>
        <strain evidence="5">DSM 1682</strain>
    </source>
</reference>
<evidence type="ECO:0000313" key="5">
    <source>
        <dbReference type="Proteomes" id="UP000184204"/>
    </source>
</evidence>
<organism evidence="3 5">
    <name type="scientific">Anaerotignum propionicum DSM 1682</name>
    <dbReference type="NCBI Taxonomy" id="991789"/>
    <lineage>
        <taxon>Bacteria</taxon>
        <taxon>Bacillati</taxon>
        <taxon>Bacillota</taxon>
        <taxon>Clostridia</taxon>
        <taxon>Lachnospirales</taxon>
        <taxon>Anaerotignaceae</taxon>
        <taxon>Anaerotignum</taxon>
    </lineage>
</organism>
<dbReference type="Proteomes" id="UP000068026">
    <property type="component" value="Chromosome"/>
</dbReference>
<reference evidence="3" key="3">
    <citation type="submission" date="2016-11" db="EMBL/GenBank/DDBJ databases">
        <authorList>
            <person name="Varghese N."/>
            <person name="Submissions S."/>
        </authorList>
    </citation>
    <scope>NUCLEOTIDE SEQUENCE</scope>
    <source>
        <strain evidence="3">DSM 1682</strain>
    </source>
</reference>
<evidence type="ECO:0000256" key="1">
    <source>
        <dbReference type="SAM" id="Phobius"/>
    </source>
</evidence>
<dbReference type="Proteomes" id="UP000184204">
    <property type="component" value="Unassembled WGS sequence"/>
</dbReference>
<dbReference type="AlphaFoldDB" id="A0A110A718"/>
<feature type="transmembrane region" description="Helical" evidence="1">
    <location>
        <begin position="6"/>
        <end position="28"/>
    </location>
</feature>
<evidence type="ECO:0008006" key="6">
    <source>
        <dbReference type="Google" id="ProtNLM"/>
    </source>
</evidence>
<evidence type="ECO:0000313" key="4">
    <source>
        <dbReference type="Proteomes" id="UP000068026"/>
    </source>
</evidence>
<feature type="transmembrane region" description="Helical" evidence="1">
    <location>
        <begin position="72"/>
        <end position="90"/>
    </location>
</feature>
<accession>A0A110A718</accession>
<keyword evidence="1" id="KW-0472">Membrane</keyword>
<keyword evidence="1" id="KW-1133">Transmembrane helix</keyword>
<protein>
    <recommendedName>
        <fullName evidence="6">Zinc ribbon domain-containing protein</fullName>
    </recommendedName>
</protein>
<evidence type="ECO:0000313" key="3">
    <source>
        <dbReference type="EMBL" id="SHE41756.1"/>
    </source>
</evidence>
<dbReference type="KEGG" id="cpro:CPRO_08500"/>
<reference evidence="4" key="2">
    <citation type="submission" date="2016-01" db="EMBL/GenBank/DDBJ databases">
        <authorList>
            <person name="Poehlein A."/>
            <person name="Schlien K."/>
            <person name="Gottschalk G."/>
            <person name="Buckel W."/>
            <person name="Daniel R."/>
        </authorList>
    </citation>
    <scope>NUCLEOTIDE SEQUENCE [LARGE SCALE GENOMIC DNA]</scope>
    <source>
        <strain evidence="4">X2</strain>
    </source>
</reference>
<feature type="transmembrane region" description="Helical" evidence="1">
    <location>
        <begin position="40"/>
        <end position="60"/>
    </location>
</feature>
<dbReference type="RefSeq" id="WP_066048136.1">
    <property type="nucleotide sequence ID" value="NZ_CP014223.1"/>
</dbReference>
<reference evidence="2 4" key="1">
    <citation type="journal article" date="2016" name="Genome Announc.">
        <title>Complete Genome Sequence of the Amino Acid-Fermenting Clostridium propionicum X2 (DSM 1682).</title>
        <authorList>
            <person name="Poehlein A."/>
            <person name="Schlien K."/>
            <person name="Chowdhury N.P."/>
            <person name="Gottschalk G."/>
            <person name="Buckel W."/>
            <person name="Daniel R."/>
        </authorList>
    </citation>
    <scope>NUCLEOTIDE SEQUENCE [LARGE SCALE GENOMIC DNA]</scope>
    <source>
        <strain evidence="2 4">X2</strain>
    </source>
</reference>
<dbReference type="EMBL" id="FQUA01000002">
    <property type="protein sequence ID" value="SHE41756.1"/>
    <property type="molecule type" value="Genomic_DNA"/>
</dbReference>
<name>A0A110A718_ANAPI</name>
<sequence length="217" mass="24079">MQNKGAPWAMIIVLLFLFFPAGIIVMLVKLHKDPFHYTSNGNGTMIVGWILFVFGIFYLIIYLSDSATNSDVAPLLSGVAFCCGGGFALVRHGRKYKQRGLLVSRYITCIMNSSDGSIGDIAASLGFTYENTYRDIVDLIQCGALPDSYIDESTNCVVSPYIKKRVYDYKNKIELKEEPKKFTSRTVKCPNCGGMNSITGNDNECEYCGSPLAYQCM</sequence>
<dbReference type="EMBL" id="CP014223">
    <property type="protein sequence ID" value="AMJ40450.1"/>
    <property type="molecule type" value="Genomic_DNA"/>
</dbReference>
<dbReference type="OrthoDB" id="9774462at2"/>